<reference evidence="1" key="2">
    <citation type="journal article" date="2015" name="Fish Shellfish Immunol.">
        <title>Early steps in the European eel (Anguilla anguilla)-Vibrio vulnificus interaction in the gills: Role of the RtxA13 toxin.</title>
        <authorList>
            <person name="Callol A."/>
            <person name="Pajuelo D."/>
            <person name="Ebbesson L."/>
            <person name="Teles M."/>
            <person name="MacKenzie S."/>
            <person name="Amaro C."/>
        </authorList>
    </citation>
    <scope>NUCLEOTIDE SEQUENCE</scope>
</reference>
<sequence>MQLWVRGPHIRSHYTQHHRGRCTPRGTRRRWGLGRPGLFVAERGGVGVHRRPVEHQRPLLQLPWNLLAPQLGGES</sequence>
<name>A0A0E9USP4_ANGAN</name>
<evidence type="ECO:0000313" key="1">
    <source>
        <dbReference type="EMBL" id="JAH68832.1"/>
    </source>
</evidence>
<dbReference type="EMBL" id="GBXM01039745">
    <property type="protein sequence ID" value="JAH68832.1"/>
    <property type="molecule type" value="Transcribed_RNA"/>
</dbReference>
<proteinExistence type="predicted"/>
<protein>
    <submittedName>
        <fullName evidence="1">Uncharacterized protein</fullName>
    </submittedName>
</protein>
<accession>A0A0E9USP4</accession>
<organism evidence="1">
    <name type="scientific">Anguilla anguilla</name>
    <name type="common">European freshwater eel</name>
    <name type="synonym">Muraena anguilla</name>
    <dbReference type="NCBI Taxonomy" id="7936"/>
    <lineage>
        <taxon>Eukaryota</taxon>
        <taxon>Metazoa</taxon>
        <taxon>Chordata</taxon>
        <taxon>Craniata</taxon>
        <taxon>Vertebrata</taxon>
        <taxon>Euteleostomi</taxon>
        <taxon>Actinopterygii</taxon>
        <taxon>Neopterygii</taxon>
        <taxon>Teleostei</taxon>
        <taxon>Anguilliformes</taxon>
        <taxon>Anguillidae</taxon>
        <taxon>Anguilla</taxon>
    </lineage>
</organism>
<dbReference type="AlphaFoldDB" id="A0A0E9USP4"/>
<reference evidence="1" key="1">
    <citation type="submission" date="2014-11" db="EMBL/GenBank/DDBJ databases">
        <authorList>
            <person name="Amaro Gonzalez C."/>
        </authorList>
    </citation>
    <scope>NUCLEOTIDE SEQUENCE</scope>
</reference>